<comment type="function">
    <text evidence="13">Involved in repair of UV radiation-induced DNA damage. Catalyzes the light-dependent monomerization (300-600 nm) of cyclobutyl pyrimidine dimers (in cis-syn configuration), which are formed between adjacent bases on the same DNA strand upon exposure to ultraviolet radiation.</text>
</comment>
<dbReference type="STRING" id="32264.T1KJB4"/>
<dbReference type="PROSITE" id="PS51645">
    <property type="entry name" value="PHR_CRY_ALPHA_BETA"/>
    <property type="match status" value="1"/>
</dbReference>
<accession>T1KJB4</accession>
<dbReference type="GO" id="GO:0009650">
    <property type="term" value="P:UV protection"/>
    <property type="evidence" value="ECO:0007669"/>
    <property type="project" value="UniProtKB-ARBA"/>
</dbReference>
<dbReference type="FunFam" id="3.40.50.620:FF:000110">
    <property type="entry name" value="Deoxyribodipyrimidine photolyase"/>
    <property type="match status" value="1"/>
</dbReference>
<gene>
    <name evidence="17" type="primary">107364596</name>
</gene>
<dbReference type="EnsemblMetazoa" id="tetur12g04460.1">
    <property type="protein sequence ID" value="tetur12g04460.1"/>
    <property type="gene ID" value="tetur12g04460"/>
</dbReference>
<dbReference type="EMBL" id="CAEY01000121">
    <property type="status" value="NOT_ANNOTATED_CDS"/>
    <property type="molecule type" value="Genomic_DNA"/>
</dbReference>
<dbReference type="SUPFAM" id="SSF48173">
    <property type="entry name" value="Cryptochrome/photolyase FAD-binding domain"/>
    <property type="match status" value="1"/>
</dbReference>
<keyword evidence="8" id="KW-0238">DNA-binding</keyword>
<dbReference type="GO" id="GO:0000719">
    <property type="term" value="P:photoreactive repair"/>
    <property type="evidence" value="ECO:0007669"/>
    <property type="project" value="TreeGrafter"/>
</dbReference>
<dbReference type="NCBIfam" id="TIGR00591">
    <property type="entry name" value="phr2"/>
    <property type="match status" value="1"/>
</dbReference>
<reference evidence="17" key="2">
    <citation type="submission" date="2015-06" db="UniProtKB">
        <authorList>
            <consortium name="EnsemblMetazoa"/>
        </authorList>
    </citation>
    <scope>IDENTIFICATION</scope>
</reference>
<dbReference type="InterPro" id="IPR008148">
    <property type="entry name" value="DNA_photolyase_2"/>
</dbReference>
<evidence type="ECO:0000256" key="8">
    <source>
        <dbReference type="ARBA" id="ARBA00023125"/>
    </source>
</evidence>
<feature type="region of interest" description="Disordered" evidence="15">
    <location>
        <begin position="1"/>
        <end position="48"/>
    </location>
</feature>
<dbReference type="EC" id="4.1.99.3" evidence="3"/>
<sequence length="542" mass="62749">MGPKKRQLSPTPPKKKDKTDSEDSSEEAGTTSASLDEVKSEQSSDPSERLFQEINKARAAVGESIEDFKFNKKRVRILSDCKEVSDDCGAILYWMSRDGRVEDNWALLYAQRLALKFKVPLHVCYCLSPAFDFSSDASMRGFHFLLGGLEEVEKDLLSRNIHFHLLLGEPPKVLPKFVSDNNIGGVVCDFVPLKVPMRWVNEVCKKLPEDVPLCQVDAHNIVPCWVASEKLEYSARTIRPKINNKLPEFLTHFPPVMLHPYSSVVKYERVDWVSAEKCLECDRSVPDVNWINPGYRAGIKMLSDFVEKKIRWYNDKKNNPSQDFQSNLSPYFHFGQIAPQRAVLVVQKYEKQYKEAVEAWVEQAVIRRELADNFCFYNPNYDSLKGAPKWAQKTLDDHRKDKRPYVYTKKEFEDGKTHDPLYNACQMQLVRDAKLHGYMRMYWAKKILEWSESPEEALEIAIYLNNKFELDGCDPCGFVGCLFSIGGVHDQVSFLEREIYGRIRYMNYNGCKRKFDINTYMTKYKTISSKINPWTASKKTKM</sequence>
<keyword evidence="10" id="KW-0456">Lyase</keyword>
<evidence type="ECO:0000313" key="18">
    <source>
        <dbReference type="Proteomes" id="UP000015104"/>
    </source>
</evidence>
<dbReference type="OrthoDB" id="496749at2759"/>
<feature type="domain" description="Photolyase/cryptochrome alpha/beta" evidence="16">
    <location>
        <begin position="89"/>
        <end position="224"/>
    </location>
</feature>
<proteinExistence type="inferred from homology"/>
<evidence type="ECO:0000256" key="4">
    <source>
        <dbReference type="ARBA" id="ARBA00014046"/>
    </source>
</evidence>
<dbReference type="HOGENOM" id="CLU_026342_2_0_1"/>
<comment type="similarity">
    <text evidence="2">Belongs to the DNA photolyase class-2 family.</text>
</comment>
<evidence type="ECO:0000256" key="7">
    <source>
        <dbReference type="ARBA" id="ARBA00022827"/>
    </source>
</evidence>
<evidence type="ECO:0000256" key="15">
    <source>
        <dbReference type="SAM" id="MobiDB-lite"/>
    </source>
</evidence>
<dbReference type="InterPro" id="IPR036155">
    <property type="entry name" value="Crypto/Photolyase_N_sf"/>
</dbReference>
<keyword evidence="5" id="KW-0285">Flavoprotein</keyword>
<dbReference type="BRENDA" id="4.1.99.3">
    <property type="organism ID" value="11504"/>
</dbReference>
<dbReference type="InterPro" id="IPR052219">
    <property type="entry name" value="Photolyase_Class-2"/>
</dbReference>
<dbReference type="AlphaFoldDB" id="T1KJB4"/>
<dbReference type="InterPro" id="IPR006050">
    <property type="entry name" value="DNA_photolyase_N"/>
</dbReference>
<evidence type="ECO:0000313" key="17">
    <source>
        <dbReference type="EnsemblMetazoa" id="tetur12g04460.1"/>
    </source>
</evidence>
<keyword evidence="18" id="KW-1185">Reference proteome</keyword>
<evidence type="ECO:0000256" key="12">
    <source>
        <dbReference type="ARBA" id="ARBA00033999"/>
    </source>
</evidence>
<evidence type="ECO:0000256" key="10">
    <source>
        <dbReference type="ARBA" id="ARBA00023239"/>
    </source>
</evidence>
<comment type="catalytic activity">
    <reaction evidence="12">
        <text>cyclobutadipyrimidine (in DNA) = 2 pyrimidine residues (in DNA).</text>
        <dbReference type="EC" id="4.1.99.3"/>
    </reaction>
</comment>
<dbReference type="Gene3D" id="1.25.40.80">
    <property type="match status" value="1"/>
</dbReference>
<dbReference type="GO" id="GO:0003904">
    <property type="term" value="F:deoxyribodipyrimidine photo-lyase activity"/>
    <property type="evidence" value="ECO:0007669"/>
    <property type="project" value="UniProtKB-EC"/>
</dbReference>
<evidence type="ECO:0000256" key="9">
    <source>
        <dbReference type="ARBA" id="ARBA00023204"/>
    </source>
</evidence>
<evidence type="ECO:0000256" key="3">
    <source>
        <dbReference type="ARBA" id="ARBA00013149"/>
    </source>
</evidence>
<evidence type="ECO:0000256" key="13">
    <source>
        <dbReference type="ARBA" id="ARBA00059220"/>
    </source>
</evidence>
<dbReference type="Gene3D" id="3.40.50.620">
    <property type="entry name" value="HUPs"/>
    <property type="match status" value="1"/>
</dbReference>
<dbReference type="eggNOG" id="KOG0133">
    <property type="taxonomic scope" value="Eukaryota"/>
</dbReference>
<dbReference type="GO" id="GO:0003677">
    <property type="term" value="F:DNA binding"/>
    <property type="evidence" value="ECO:0007669"/>
    <property type="project" value="UniProtKB-KW"/>
</dbReference>
<dbReference type="InterPro" id="IPR036134">
    <property type="entry name" value="Crypto/Photolyase_FAD-like_sf"/>
</dbReference>
<comment type="cofactor">
    <cofactor evidence="1">
        <name>FAD</name>
        <dbReference type="ChEBI" id="CHEBI:57692"/>
    </cofactor>
</comment>
<evidence type="ECO:0000256" key="2">
    <source>
        <dbReference type="ARBA" id="ARBA00006409"/>
    </source>
</evidence>
<dbReference type="PANTHER" id="PTHR10211:SF0">
    <property type="entry name" value="DEOXYRIBODIPYRIMIDINE PHOTO-LYASE"/>
    <property type="match status" value="1"/>
</dbReference>
<organism evidence="17 18">
    <name type="scientific">Tetranychus urticae</name>
    <name type="common">Two-spotted spider mite</name>
    <dbReference type="NCBI Taxonomy" id="32264"/>
    <lineage>
        <taxon>Eukaryota</taxon>
        <taxon>Metazoa</taxon>
        <taxon>Ecdysozoa</taxon>
        <taxon>Arthropoda</taxon>
        <taxon>Chelicerata</taxon>
        <taxon>Arachnida</taxon>
        <taxon>Acari</taxon>
        <taxon>Acariformes</taxon>
        <taxon>Trombidiformes</taxon>
        <taxon>Prostigmata</taxon>
        <taxon>Eleutherengona</taxon>
        <taxon>Raphignathae</taxon>
        <taxon>Tetranychoidea</taxon>
        <taxon>Tetranychidae</taxon>
        <taxon>Tetranychus</taxon>
    </lineage>
</organism>
<dbReference type="FunFam" id="1.25.40.80:FF:000004">
    <property type="entry name" value="Deoxyribodipyrimidine photolyase"/>
    <property type="match status" value="1"/>
</dbReference>
<dbReference type="Gene3D" id="1.10.579.10">
    <property type="entry name" value="DNA Cyclobutane Dipyrimidine Photolyase, subunit A, domain 3"/>
    <property type="match status" value="1"/>
</dbReference>
<keyword evidence="9" id="KW-0234">DNA repair</keyword>
<evidence type="ECO:0000256" key="5">
    <source>
        <dbReference type="ARBA" id="ARBA00022630"/>
    </source>
</evidence>
<dbReference type="FunFam" id="1.10.579.10:FF:000002">
    <property type="entry name" value="Deoxyribodipyrimidine photolyase"/>
    <property type="match status" value="1"/>
</dbReference>
<dbReference type="InterPro" id="IPR014729">
    <property type="entry name" value="Rossmann-like_a/b/a_fold"/>
</dbReference>
<dbReference type="Proteomes" id="UP000015104">
    <property type="component" value="Unassembled WGS sequence"/>
</dbReference>
<evidence type="ECO:0000256" key="14">
    <source>
        <dbReference type="ARBA" id="ARBA00083107"/>
    </source>
</evidence>
<keyword evidence="6" id="KW-0227">DNA damage</keyword>
<name>T1KJB4_TETUR</name>
<evidence type="ECO:0000259" key="16">
    <source>
        <dbReference type="PROSITE" id="PS51645"/>
    </source>
</evidence>
<feature type="compositionally biased region" description="Basic and acidic residues" evidence="15">
    <location>
        <begin position="36"/>
        <end position="48"/>
    </location>
</feature>
<dbReference type="Pfam" id="PF00875">
    <property type="entry name" value="DNA_photolyase"/>
    <property type="match status" value="1"/>
</dbReference>
<evidence type="ECO:0000256" key="6">
    <source>
        <dbReference type="ARBA" id="ARBA00022763"/>
    </source>
</evidence>
<reference evidence="18" key="1">
    <citation type="submission" date="2011-08" db="EMBL/GenBank/DDBJ databases">
        <authorList>
            <person name="Rombauts S."/>
        </authorList>
    </citation>
    <scope>NUCLEOTIDE SEQUENCE</scope>
    <source>
        <strain evidence="18">London</strain>
    </source>
</reference>
<evidence type="ECO:0000256" key="1">
    <source>
        <dbReference type="ARBA" id="ARBA00001974"/>
    </source>
</evidence>
<evidence type="ECO:0000256" key="11">
    <source>
        <dbReference type="ARBA" id="ARBA00031671"/>
    </source>
</evidence>
<protein>
    <recommendedName>
        <fullName evidence="4">Deoxyribodipyrimidine photo-lyase</fullName>
        <ecNumber evidence="3">4.1.99.3</ecNumber>
    </recommendedName>
    <alternativeName>
        <fullName evidence="11">DNA photolyase</fullName>
    </alternativeName>
    <alternativeName>
        <fullName evidence="14">Photoreactivating enzyme</fullName>
    </alternativeName>
</protein>
<dbReference type="PANTHER" id="PTHR10211">
    <property type="entry name" value="DEOXYRIBODIPYRIMIDINE PHOTOLYASE"/>
    <property type="match status" value="1"/>
</dbReference>
<keyword evidence="7" id="KW-0274">FAD</keyword>
<dbReference type="SUPFAM" id="SSF52425">
    <property type="entry name" value="Cryptochrome/photolyase, N-terminal domain"/>
    <property type="match status" value="1"/>
</dbReference>